<accession>X6NH69</accession>
<evidence type="ECO:0000313" key="2">
    <source>
        <dbReference type="EMBL" id="ETO25665.1"/>
    </source>
</evidence>
<dbReference type="GO" id="GO:0030897">
    <property type="term" value="C:HOPS complex"/>
    <property type="evidence" value="ECO:0007669"/>
    <property type="project" value="TreeGrafter"/>
</dbReference>
<feature type="non-terminal residue" evidence="2">
    <location>
        <position position="1"/>
    </location>
</feature>
<sequence>ELSQGKIIITPSVKRLMGRMGDLIVDYANVALQTIKTDNDLQSFGSIAMDYCVCTQQMSLLFDKVFGRMKEVGGREIFLQLLEPYIMRDRINKIPPDLVEVFIDYLLSKNRAAEAEQIILHLSWDSFNLDRLVKDCQKHQFFIALCYVHNEVFEDFATPAVDMFYRFIQSIDPASRSDKDVQAIQQKSYLLLLYLQYIMQGKTFPWRKPLKSPTKARQQIISVLFDKNKHFMVLQHLLSIDLECILGIIKVIFDDMHLFRRSNGGSTVSLKPFHMNDASSSIQNDTAFSVSLFDVFFFEIWKNRQQ</sequence>
<dbReference type="GO" id="GO:0006623">
    <property type="term" value="P:protein targeting to vacuole"/>
    <property type="evidence" value="ECO:0007669"/>
    <property type="project" value="InterPro"/>
</dbReference>
<feature type="domain" description="Vacuolar protein sorting-associated protein 8 central" evidence="1">
    <location>
        <begin position="77"/>
        <end position="229"/>
    </location>
</feature>
<comment type="caution">
    <text evidence="2">The sequence shown here is derived from an EMBL/GenBank/DDBJ whole genome shotgun (WGS) entry which is preliminary data.</text>
</comment>
<dbReference type="Proteomes" id="UP000023152">
    <property type="component" value="Unassembled WGS sequence"/>
</dbReference>
<dbReference type="InterPro" id="IPR045111">
    <property type="entry name" value="Vps41/Vps8"/>
</dbReference>
<dbReference type="PANTHER" id="PTHR12616">
    <property type="entry name" value="VACUOLAR PROTEIN SORTING VPS41"/>
    <property type="match status" value="1"/>
</dbReference>
<organism evidence="2 3">
    <name type="scientific">Reticulomyxa filosa</name>
    <dbReference type="NCBI Taxonomy" id="46433"/>
    <lineage>
        <taxon>Eukaryota</taxon>
        <taxon>Sar</taxon>
        <taxon>Rhizaria</taxon>
        <taxon>Retaria</taxon>
        <taxon>Foraminifera</taxon>
        <taxon>Monothalamids</taxon>
        <taxon>Reticulomyxidae</taxon>
        <taxon>Reticulomyxa</taxon>
    </lineage>
</organism>
<dbReference type="GO" id="GO:0034058">
    <property type="term" value="P:endosomal vesicle fusion"/>
    <property type="evidence" value="ECO:0007669"/>
    <property type="project" value="TreeGrafter"/>
</dbReference>
<evidence type="ECO:0000313" key="3">
    <source>
        <dbReference type="Proteomes" id="UP000023152"/>
    </source>
</evidence>
<dbReference type="InterPro" id="IPR025941">
    <property type="entry name" value="Vps8_central_dom"/>
</dbReference>
<dbReference type="OrthoDB" id="289913at2759"/>
<dbReference type="EMBL" id="ASPP01008356">
    <property type="protein sequence ID" value="ETO25665.1"/>
    <property type="molecule type" value="Genomic_DNA"/>
</dbReference>
<proteinExistence type="predicted"/>
<reference evidence="2 3" key="1">
    <citation type="journal article" date="2013" name="Curr. Biol.">
        <title>The Genome of the Foraminiferan Reticulomyxa filosa.</title>
        <authorList>
            <person name="Glockner G."/>
            <person name="Hulsmann N."/>
            <person name="Schleicher M."/>
            <person name="Noegel A.A."/>
            <person name="Eichinger L."/>
            <person name="Gallinger C."/>
            <person name="Pawlowski J."/>
            <person name="Sierra R."/>
            <person name="Euteneuer U."/>
            <person name="Pillet L."/>
            <person name="Moustafa A."/>
            <person name="Platzer M."/>
            <person name="Groth M."/>
            <person name="Szafranski K."/>
            <person name="Schliwa M."/>
        </authorList>
    </citation>
    <scope>NUCLEOTIDE SEQUENCE [LARGE SCALE GENOMIC DNA]</scope>
</reference>
<gene>
    <name evidence="2" type="ORF">RFI_11472</name>
</gene>
<dbReference type="AlphaFoldDB" id="X6NH69"/>
<dbReference type="PANTHER" id="PTHR12616:SF8">
    <property type="entry name" value="VACUOLAR PROTEIN SORTING-ASSOCIATED PROTEIN 8 HOMOLOG"/>
    <property type="match status" value="1"/>
</dbReference>
<evidence type="ECO:0000259" key="1">
    <source>
        <dbReference type="Pfam" id="PF12816"/>
    </source>
</evidence>
<dbReference type="Pfam" id="PF12816">
    <property type="entry name" value="TPR_Vps8"/>
    <property type="match status" value="1"/>
</dbReference>
<name>X6NH69_RETFI</name>
<protein>
    <submittedName>
        <fullName evidence="2">Zinc ion binding protein</fullName>
    </submittedName>
</protein>
<dbReference type="GO" id="GO:0005770">
    <property type="term" value="C:late endosome"/>
    <property type="evidence" value="ECO:0007669"/>
    <property type="project" value="TreeGrafter"/>
</dbReference>
<keyword evidence="3" id="KW-1185">Reference proteome</keyword>